<protein>
    <submittedName>
        <fullName evidence="1">Uncharacterized protein</fullName>
    </submittedName>
</protein>
<reference evidence="1 2" key="1">
    <citation type="submission" date="2013-07" db="EMBL/GenBank/DDBJ databases">
        <title>Comparative Genomic and Metabolomic Analysis of Twelve Strains of Pseudoalteromonas luteoviolacea.</title>
        <authorList>
            <person name="Vynne N.G."/>
            <person name="Mansson M."/>
            <person name="Gram L."/>
        </authorList>
    </citation>
    <scope>NUCLEOTIDE SEQUENCE [LARGE SCALE GENOMIC DNA]</scope>
    <source>
        <strain evidence="1 2">DSM 6061</strain>
    </source>
</reference>
<organism evidence="1 2">
    <name type="scientific">Pseudoalteromonas luteoviolacea DSM 6061</name>
    <dbReference type="NCBI Taxonomy" id="1365250"/>
    <lineage>
        <taxon>Bacteria</taxon>
        <taxon>Pseudomonadati</taxon>
        <taxon>Pseudomonadota</taxon>
        <taxon>Gammaproteobacteria</taxon>
        <taxon>Alteromonadales</taxon>
        <taxon>Pseudoalteromonadaceae</taxon>
        <taxon>Pseudoalteromonas</taxon>
    </lineage>
</organism>
<keyword evidence="2" id="KW-1185">Reference proteome</keyword>
<accession>A0A166WGD6</accession>
<evidence type="ECO:0000313" key="2">
    <source>
        <dbReference type="Proteomes" id="UP000076643"/>
    </source>
</evidence>
<comment type="caution">
    <text evidence="1">The sequence shown here is derived from an EMBL/GenBank/DDBJ whole genome shotgun (WGS) entry which is preliminary data.</text>
</comment>
<evidence type="ECO:0000313" key="1">
    <source>
        <dbReference type="EMBL" id="KZN37360.1"/>
    </source>
</evidence>
<dbReference type="Proteomes" id="UP000076643">
    <property type="component" value="Unassembled WGS sequence"/>
</dbReference>
<dbReference type="AlphaFoldDB" id="A0A166WGD6"/>
<name>A0A166WGD6_9GAMM</name>
<gene>
    <name evidence="1" type="ORF">N475_16840</name>
</gene>
<dbReference type="EMBL" id="AUYB01000104">
    <property type="protein sequence ID" value="KZN37360.1"/>
    <property type="molecule type" value="Genomic_DNA"/>
</dbReference>
<sequence length="59" mass="6759">MFKPFQSYICKPVHSRIPKRLTSPVGDKVEFVQCAELNLYPIIPDYAHLQTTKAKTVPI</sequence>
<proteinExistence type="predicted"/>
<dbReference type="PATRIC" id="fig|1365250.3.peg.2962"/>